<protein>
    <recommendedName>
        <fullName evidence="2">Fibronectin type-III domain-containing protein</fullName>
    </recommendedName>
</protein>
<evidence type="ECO:0000259" key="2">
    <source>
        <dbReference type="PROSITE" id="PS50853"/>
    </source>
</evidence>
<feature type="chain" id="PRO_5045233028" description="Fibronectin type-III domain-containing protein" evidence="1">
    <location>
        <begin position="28"/>
        <end position="1876"/>
    </location>
</feature>
<organism evidence="3 4">
    <name type="scientific">Paenibacillus allorhizoplanae</name>
    <dbReference type="NCBI Taxonomy" id="2905648"/>
    <lineage>
        <taxon>Bacteria</taxon>
        <taxon>Bacillati</taxon>
        <taxon>Bacillota</taxon>
        <taxon>Bacilli</taxon>
        <taxon>Bacillales</taxon>
        <taxon>Paenibacillaceae</taxon>
        <taxon>Paenibacillus</taxon>
    </lineage>
</organism>
<dbReference type="Gene3D" id="3.20.20.80">
    <property type="entry name" value="Glycosidases"/>
    <property type="match status" value="1"/>
</dbReference>
<dbReference type="Pfam" id="PF00041">
    <property type="entry name" value="fn3"/>
    <property type="match status" value="3"/>
</dbReference>
<keyword evidence="1" id="KW-0732">Signal</keyword>
<dbReference type="SUPFAM" id="SSF51445">
    <property type="entry name" value="(Trans)glycosidases"/>
    <property type="match status" value="1"/>
</dbReference>
<dbReference type="InterPro" id="IPR036116">
    <property type="entry name" value="FN3_sf"/>
</dbReference>
<evidence type="ECO:0000256" key="1">
    <source>
        <dbReference type="SAM" id="SignalP"/>
    </source>
</evidence>
<dbReference type="InterPro" id="IPR017853">
    <property type="entry name" value="GH"/>
</dbReference>
<proteinExistence type="predicted"/>
<feature type="domain" description="Fibronectin type-III" evidence="2">
    <location>
        <begin position="205"/>
        <end position="290"/>
    </location>
</feature>
<reference evidence="3" key="1">
    <citation type="submission" date="2022-01" db="EMBL/GenBank/DDBJ databases">
        <authorList>
            <person name="Criscuolo A."/>
        </authorList>
    </citation>
    <scope>NUCLEOTIDE SEQUENCE</scope>
    <source>
        <strain evidence="3">CIP111891</strain>
    </source>
</reference>
<sequence>MRKTVIWLLLCTMLVALFPTMSTRVQAASFINVVNPGFEETTVSQTKLVPTNWTTSLWSRTTPVDTSVTTAVYNSGAKSLYISSTDAGAAGWTSKAIPVDGSAQTIKTTVKVKKSGDYAGNNPWVFISYGNSGSFLGISSSNMTTVSSTEWTEITLTVNSSQFPAGTNMLWLNLATSKAGSGSNAGTLYYDDVTMELMDTVAPTAPTNLAIAGQTATSVNLTWNASTDNVGVQGYDVYNGTTLIGSTTGLTYSVSALNAGTNYTFTVKAKDAAGNLSAASNAVSLTTPNVLSIANPGFEITTSSGTKLVPVNWNSALWTRTTPVDTGVTTIEANSGTNALYISAVDAGAAGWVSKTMTIDNNMQIKATVKVKKSADYVGNDAWVFFSYAKNGSFLGTVVAPSVALSSSEWREISVTVNTANLPAGTNNLQLNLASLREGSVGQQGTLYYDDATIELIPDTVAPSAPTNLHAVGQTAGSVDLAWNASTDNIGVTGYNVYKDTVLVGTVTGLTFTASGLIATNSYTFTVKAVDAVGNVSPASQAYVTNDTQAPTAPTNLAASAIKMKSVTLTWDPSTDNGGVTGYEINDGTKLVATVTGVTYTVTGLEAYSGYTFTVKARDGSGNLSPASNPVDVLTSSYYDVANPGFEETKTSGTKLVPVSWSSSLWSGASGVDMGSTTATVNSGTNAVYINSTSTGAAGFSSKIIPIDSGMQTIKISVKAKKSADYAGNGAWVFISYFKDGAFLGTAAANTPTLSSTVWTDISFTIDNSQFPAGTNQVQLNVATTKLPSVPNLGTIYYDDASMQSVEYFPLKADAFANWWKIGQNVVFKAIQDQLPISVQTLTGTVYNTDNQVVGQVTVDRSTLLTSGWSWTPSHEGYYEIAFDYTKQGVSGTLPLQQSYRILSSPKRTAAEFVRNRTSVAVVESQSISKADRNPLFGFSNGFSDLRAIELADLVGFDFARIHTIPWGGQFTDTNMAIETSRGVFNWAGLDEHVNKLQSYGMDIIGNIMFTPLWASSHPEDTTIYIGVPGYAAYAPTDMNDFANFLRALVARYGDRITKWEIWNEPHLKGGSIFWNDTPEKFVELLRTGYETIKSVQPNSEIWIGGMGGHRYLPFYNELLRLGGASYYDKLALHGKLPDPKEYQAYDQMYNVPSKPWVSSESHAGLVNASESPFIQTEPVIARKMLYDYMYQMKNGVEQIAYFDMINNTEIEAIPFAHAEGWFTESSGLFRKKPQLEPRLGSVVMHRFIETLGNDIVYKGEYALSGNQKAVYFESDGSPILVVWSEDANTGTVAPVLANAFTSNTVVRDWTGGTEAATPTLQVKPNKMYYISHVNAAYLAGLTSTQDILLSDYEKAVQNTNIPVAAGSKSNLFDRSTGALSTDIHWINDNWEFKSLTSEQPAGFAARAAVGAATDGLDLVIEVTDASFVQNESKGNYYIGDSIQFGLDTSGMGMVGAQVEFQAALTANGPVIYKGTVPYIGGDLPSNWTPAGQFVQNGSMLVDSSQSGKKIYKVHLAWSELYPYMPDTTKPIFVSLLVNNNNGNGRLGYLEWASGIGGAKNVSQYGKILLQDPAPEADADAVSVQFKDSSGNAISGGVVSYYDGGWKDFGVTNASGTVSKSLPDKAYTFAMTYEGTYTEKVQNTGTDPTVVFQTVNAKVQLKDSLGNPLTSGAASYYAGSWRTFGDISGGEIRKELLPGSYTFSMNYEGTIKEKVQNIGADPVVIFQTVSANVQLKDSLGNPLNSGSVSYYAGSWRTFGNTVGGEIHKELLSGSYTFSMNYEGTIKEKVQNIGADPVVIFQTVNVNVQLKDSLGNPLDGGAVSYYAGNWRSFGSTVGGEIHKELLPGVYTFGMSYGGVYKETVANTSLNLAVNFQI</sequence>
<dbReference type="InterPro" id="IPR038179">
    <property type="entry name" value="NigD-like_N_sf"/>
</dbReference>
<accession>A0ABM9CVE0</accession>
<dbReference type="InterPro" id="IPR013783">
    <property type="entry name" value="Ig-like_fold"/>
</dbReference>
<dbReference type="PANTHER" id="PTHR12631:SF10">
    <property type="entry name" value="BETA-XYLOSIDASE-LIKE PROTEIN-RELATED"/>
    <property type="match status" value="1"/>
</dbReference>
<feature type="signal peptide" evidence="1">
    <location>
        <begin position="1"/>
        <end position="27"/>
    </location>
</feature>
<dbReference type="InterPro" id="IPR051923">
    <property type="entry name" value="Glycosyl_Hydrolase_39"/>
</dbReference>
<dbReference type="PROSITE" id="PS50853">
    <property type="entry name" value="FN3"/>
    <property type="match status" value="3"/>
</dbReference>
<keyword evidence="4" id="KW-1185">Reference proteome</keyword>
<feature type="domain" description="Fibronectin type-III" evidence="2">
    <location>
        <begin position="465"/>
        <end position="551"/>
    </location>
</feature>
<dbReference type="Proteomes" id="UP000838821">
    <property type="component" value="Unassembled WGS sequence"/>
</dbReference>
<evidence type="ECO:0000313" key="3">
    <source>
        <dbReference type="EMBL" id="CAH1223851.1"/>
    </source>
</evidence>
<dbReference type="InterPro" id="IPR003961">
    <property type="entry name" value="FN3_dom"/>
</dbReference>
<dbReference type="Gene3D" id="2.60.120.260">
    <property type="entry name" value="Galactose-binding domain-like"/>
    <property type="match status" value="3"/>
</dbReference>
<dbReference type="PANTHER" id="PTHR12631">
    <property type="entry name" value="ALPHA-L-IDURONIDASE"/>
    <property type="match status" value="1"/>
</dbReference>
<dbReference type="RefSeq" id="WP_420851939.1">
    <property type="nucleotide sequence ID" value="NZ_CAKMMW010000023.1"/>
</dbReference>
<dbReference type="SUPFAM" id="SSF49265">
    <property type="entry name" value="Fibronectin type III"/>
    <property type="match status" value="2"/>
</dbReference>
<name>A0ABM9CVE0_9BACL</name>
<feature type="domain" description="Fibronectin type-III" evidence="2">
    <location>
        <begin position="553"/>
        <end position="638"/>
    </location>
</feature>
<dbReference type="Gene3D" id="2.40.50.500">
    <property type="entry name" value="NigD-like N-terminal OB domain"/>
    <property type="match status" value="1"/>
</dbReference>
<gene>
    <name evidence="3" type="ORF">PAECIP111891_05572</name>
</gene>
<dbReference type="CDD" id="cd00063">
    <property type="entry name" value="FN3"/>
    <property type="match status" value="3"/>
</dbReference>
<dbReference type="Gene3D" id="2.60.40.10">
    <property type="entry name" value="Immunoglobulins"/>
    <property type="match status" value="6"/>
</dbReference>
<dbReference type="EMBL" id="CAKMMW010000023">
    <property type="protein sequence ID" value="CAH1223851.1"/>
    <property type="molecule type" value="Genomic_DNA"/>
</dbReference>
<comment type="caution">
    <text evidence="3">The sequence shown here is derived from an EMBL/GenBank/DDBJ whole genome shotgun (WGS) entry which is preliminary data.</text>
</comment>
<dbReference type="SMART" id="SM00060">
    <property type="entry name" value="FN3"/>
    <property type="match status" value="3"/>
</dbReference>
<evidence type="ECO:0000313" key="4">
    <source>
        <dbReference type="Proteomes" id="UP000838821"/>
    </source>
</evidence>